<dbReference type="GO" id="GO:0031415">
    <property type="term" value="C:NatA complex"/>
    <property type="evidence" value="ECO:0007669"/>
    <property type="project" value="InterPro"/>
</dbReference>
<keyword evidence="1" id="KW-0808">Transferase</keyword>
<feature type="chain" id="PRO_5030621555" description="N-acetyltransferase domain-containing protein" evidence="4">
    <location>
        <begin position="27"/>
        <end position="225"/>
    </location>
</feature>
<comment type="similarity">
    <text evidence="3">Belongs to the acetyltransferase family. ARD1 subfamily.</text>
</comment>
<dbReference type="Pfam" id="PF00583">
    <property type="entry name" value="Acetyltransf_1"/>
    <property type="match status" value="1"/>
</dbReference>
<gene>
    <name evidence="6" type="ORF">DSPE1174_LOCUS31305</name>
</gene>
<protein>
    <recommendedName>
        <fullName evidence="5">N-acetyltransferase domain-containing protein</fullName>
    </recommendedName>
</protein>
<sequence length="225" mass="25187">MGLGGRFACGQHPLLFLTLLRANVRCSLNAENICIRLARKDDIPGIQRCNLKTLPENYAISFYSQHLSNWPHIALVAEELPAPPSPGTTLLYPRKGEVVGYVLGRMETGTSKAGLVNRMTRHGHITSLAVMPDFRRLGLAQQMMEKVHSQMRLHYSADKSSLHVRITNEGAVRLYQNSLGYETMQVIGNYYSDGEDAFLMTASLANVETQTEENPMPRRQVEISK</sequence>
<proteinExistence type="inferred from homology"/>
<dbReference type="CDD" id="cd04301">
    <property type="entry name" value="NAT_SF"/>
    <property type="match status" value="1"/>
</dbReference>
<accession>A0A7S2HE16</accession>
<dbReference type="InterPro" id="IPR045047">
    <property type="entry name" value="Ard1-like"/>
</dbReference>
<evidence type="ECO:0000256" key="1">
    <source>
        <dbReference type="ARBA" id="ARBA00022679"/>
    </source>
</evidence>
<name>A0A7S2HE16_9STRA</name>
<evidence type="ECO:0000256" key="3">
    <source>
        <dbReference type="ARBA" id="ARBA00025786"/>
    </source>
</evidence>
<feature type="signal peptide" evidence="4">
    <location>
        <begin position="1"/>
        <end position="26"/>
    </location>
</feature>
<reference evidence="6" key="1">
    <citation type="submission" date="2021-01" db="EMBL/GenBank/DDBJ databases">
        <authorList>
            <person name="Corre E."/>
            <person name="Pelletier E."/>
            <person name="Niang G."/>
            <person name="Scheremetjew M."/>
            <person name="Finn R."/>
            <person name="Kale V."/>
            <person name="Holt S."/>
            <person name="Cochrane G."/>
            <person name="Meng A."/>
            <person name="Brown T."/>
            <person name="Cohen L."/>
        </authorList>
    </citation>
    <scope>NUCLEOTIDE SEQUENCE</scope>
    <source>
        <strain evidence="6">CCMP1381</strain>
    </source>
</reference>
<evidence type="ECO:0000256" key="4">
    <source>
        <dbReference type="SAM" id="SignalP"/>
    </source>
</evidence>
<dbReference type="AlphaFoldDB" id="A0A7S2HE16"/>
<dbReference type="PROSITE" id="PS51186">
    <property type="entry name" value="GNAT"/>
    <property type="match status" value="1"/>
</dbReference>
<dbReference type="EMBL" id="HBGS01060021">
    <property type="protein sequence ID" value="CAD9488033.1"/>
    <property type="molecule type" value="Transcribed_RNA"/>
</dbReference>
<dbReference type="GO" id="GO:0004596">
    <property type="term" value="F:protein-N-terminal amino-acid acetyltransferase activity"/>
    <property type="evidence" value="ECO:0007669"/>
    <property type="project" value="InterPro"/>
</dbReference>
<keyword evidence="2" id="KW-0012">Acyltransferase</keyword>
<evidence type="ECO:0000259" key="5">
    <source>
        <dbReference type="PROSITE" id="PS51186"/>
    </source>
</evidence>
<evidence type="ECO:0000256" key="2">
    <source>
        <dbReference type="ARBA" id="ARBA00023315"/>
    </source>
</evidence>
<dbReference type="PANTHER" id="PTHR23091:SF4">
    <property type="entry name" value="N-TERMINAL AMINO-ACID N(ALPHA)-ACETYLTRANSFERASE NATA"/>
    <property type="match status" value="1"/>
</dbReference>
<dbReference type="InterPro" id="IPR000182">
    <property type="entry name" value="GNAT_dom"/>
</dbReference>
<dbReference type="PANTHER" id="PTHR23091">
    <property type="entry name" value="N-TERMINAL ACETYLTRANSFERASE"/>
    <property type="match status" value="1"/>
</dbReference>
<dbReference type="InterPro" id="IPR016181">
    <property type="entry name" value="Acyl_CoA_acyltransferase"/>
</dbReference>
<dbReference type="Gene3D" id="3.40.630.30">
    <property type="match status" value="1"/>
</dbReference>
<evidence type="ECO:0000313" key="6">
    <source>
        <dbReference type="EMBL" id="CAD9488033.1"/>
    </source>
</evidence>
<organism evidence="6">
    <name type="scientific">Octactis speculum</name>
    <dbReference type="NCBI Taxonomy" id="3111310"/>
    <lineage>
        <taxon>Eukaryota</taxon>
        <taxon>Sar</taxon>
        <taxon>Stramenopiles</taxon>
        <taxon>Ochrophyta</taxon>
        <taxon>Dictyochophyceae</taxon>
        <taxon>Dictyochales</taxon>
        <taxon>Dictyochaceae</taxon>
        <taxon>Octactis</taxon>
    </lineage>
</organism>
<feature type="domain" description="N-acetyltransferase" evidence="5">
    <location>
        <begin position="33"/>
        <end position="205"/>
    </location>
</feature>
<keyword evidence="4" id="KW-0732">Signal</keyword>
<dbReference type="SUPFAM" id="SSF55729">
    <property type="entry name" value="Acyl-CoA N-acyltransferases (Nat)"/>
    <property type="match status" value="1"/>
</dbReference>